<evidence type="ECO:0000256" key="3">
    <source>
        <dbReference type="ARBA" id="ARBA00022737"/>
    </source>
</evidence>
<sequence>MVKPLHDVFDAVGSVKTCTVKSCVGDVYHTLVEVGDYPGYFLPGFTPVSDDSADLKSCDNETLLMSFDHVAIAVEMNQSVATIEWYEKCFGMKRFLINKEEDRDNGLVLDTNNVGLRLRAMEYWKCAEVGLKSKPGMLAPPPLYRGENQIMSWMRQHGGPGIQHIAIYSADIKGDVKKLKFLGAEFAKPPPDSYYTEIGRLHDILRSGEDLEPLREHGILIDTEADGIHELTQAADEEKRESYLLQIFTKPIFKADPFFLELIQREGATGFGSGNIAALYRSVQAYIVG</sequence>
<reference evidence="6 7" key="1">
    <citation type="submission" date="2024-04" db="EMBL/GenBank/DDBJ databases">
        <authorList>
            <consortium name="Genoscope - CEA"/>
            <person name="William W."/>
        </authorList>
    </citation>
    <scope>NUCLEOTIDE SEQUENCE [LARGE SCALE GENOMIC DNA]</scope>
</reference>
<feature type="domain" description="VOC" evidence="5">
    <location>
        <begin position="66"/>
        <end position="234"/>
    </location>
</feature>
<dbReference type="PANTHER" id="PTHR11959:SF10">
    <property type="entry name" value="4-HYDROXYPHENYLPYRUVATE DIOXYGENASE-LIKE PROTEIN"/>
    <property type="match status" value="1"/>
</dbReference>
<keyword evidence="4" id="KW-0408">Iron</keyword>
<evidence type="ECO:0000256" key="1">
    <source>
        <dbReference type="ARBA" id="ARBA00001962"/>
    </source>
</evidence>
<dbReference type="Gene3D" id="3.10.180.10">
    <property type="entry name" value="2,3-Dihydroxybiphenyl 1,2-Dioxygenase, domain 1"/>
    <property type="match status" value="2"/>
</dbReference>
<dbReference type="InterPro" id="IPR004360">
    <property type="entry name" value="Glyas_Fos-R_dOase_dom"/>
</dbReference>
<dbReference type="Pfam" id="PF00903">
    <property type="entry name" value="Glyoxalase"/>
    <property type="match status" value="1"/>
</dbReference>
<dbReference type="AlphaFoldDB" id="A0AAV2HX79"/>
<proteinExistence type="inferred from homology"/>
<dbReference type="GO" id="GO:0003868">
    <property type="term" value="F:4-hydroxyphenylpyruvate dioxygenase activity"/>
    <property type="evidence" value="ECO:0007669"/>
    <property type="project" value="InterPro"/>
</dbReference>
<protein>
    <recommendedName>
        <fullName evidence="5">VOC domain-containing protein</fullName>
    </recommendedName>
</protein>
<organism evidence="6 7">
    <name type="scientific">Lymnaea stagnalis</name>
    <name type="common">Great pond snail</name>
    <name type="synonym">Helix stagnalis</name>
    <dbReference type="NCBI Taxonomy" id="6523"/>
    <lineage>
        <taxon>Eukaryota</taxon>
        <taxon>Metazoa</taxon>
        <taxon>Spiralia</taxon>
        <taxon>Lophotrochozoa</taxon>
        <taxon>Mollusca</taxon>
        <taxon>Gastropoda</taxon>
        <taxon>Heterobranchia</taxon>
        <taxon>Euthyneura</taxon>
        <taxon>Panpulmonata</taxon>
        <taxon>Hygrophila</taxon>
        <taxon>Lymnaeoidea</taxon>
        <taxon>Lymnaeidae</taxon>
        <taxon>Lymnaea</taxon>
    </lineage>
</organism>
<dbReference type="InterPro" id="IPR029068">
    <property type="entry name" value="Glyas_Bleomycin-R_OHBP_Dase"/>
</dbReference>
<comment type="similarity">
    <text evidence="2">Belongs to the 4HPPD family.</text>
</comment>
<evidence type="ECO:0000256" key="4">
    <source>
        <dbReference type="ARBA" id="ARBA00023004"/>
    </source>
</evidence>
<dbReference type="EMBL" id="CAXITT010000292">
    <property type="protein sequence ID" value="CAL1538262.1"/>
    <property type="molecule type" value="Genomic_DNA"/>
</dbReference>
<evidence type="ECO:0000259" key="5">
    <source>
        <dbReference type="PROSITE" id="PS51819"/>
    </source>
</evidence>
<dbReference type="PROSITE" id="PS51819">
    <property type="entry name" value="VOC"/>
    <property type="match status" value="1"/>
</dbReference>
<dbReference type="Proteomes" id="UP001497497">
    <property type="component" value="Unassembled WGS sequence"/>
</dbReference>
<dbReference type="PANTHER" id="PTHR11959">
    <property type="entry name" value="4-HYDROXYPHENYLPYRUVATE DIOXYGENASE"/>
    <property type="match status" value="1"/>
</dbReference>
<evidence type="ECO:0000313" key="7">
    <source>
        <dbReference type="Proteomes" id="UP001497497"/>
    </source>
</evidence>
<dbReference type="InterPro" id="IPR037523">
    <property type="entry name" value="VOC_core"/>
</dbReference>
<dbReference type="GO" id="GO:0009072">
    <property type="term" value="P:aromatic amino acid metabolic process"/>
    <property type="evidence" value="ECO:0007669"/>
    <property type="project" value="InterPro"/>
</dbReference>
<evidence type="ECO:0000313" key="6">
    <source>
        <dbReference type="EMBL" id="CAL1538262.1"/>
    </source>
</evidence>
<accession>A0AAV2HX79</accession>
<dbReference type="SUPFAM" id="SSF54593">
    <property type="entry name" value="Glyoxalase/Bleomycin resistance protein/Dihydroxybiphenyl dioxygenase"/>
    <property type="match status" value="1"/>
</dbReference>
<evidence type="ECO:0000256" key="2">
    <source>
        <dbReference type="ARBA" id="ARBA00005877"/>
    </source>
</evidence>
<dbReference type="InterPro" id="IPR005956">
    <property type="entry name" value="4OHPhenylPyrv_dOase"/>
</dbReference>
<keyword evidence="3" id="KW-0677">Repeat</keyword>
<keyword evidence="7" id="KW-1185">Reference proteome</keyword>
<comment type="cofactor">
    <cofactor evidence="1">
        <name>Fe cation</name>
        <dbReference type="ChEBI" id="CHEBI:24875"/>
    </cofactor>
</comment>
<gene>
    <name evidence="6" type="ORF">GSLYS_00012083001</name>
</gene>
<name>A0AAV2HX79_LYMST</name>
<comment type="caution">
    <text evidence="6">The sequence shown here is derived from an EMBL/GenBank/DDBJ whole genome shotgun (WGS) entry which is preliminary data.</text>
</comment>